<proteinExistence type="predicted"/>
<dbReference type="PROSITE" id="PS51354">
    <property type="entry name" value="GLUTAREDOXIN_2"/>
    <property type="match status" value="1"/>
</dbReference>
<dbReference type="AlphaFoldDB" id="A0A9P6SZ33"/>
<dbReference type="GO" id="GO:0034599">
    <property type="term" value="P:cellular response to oxidative stress"/>
    <property type="evidence" value="ECO:0007669"/>
    <property type="project" value="TreeGrafter"/>
</dbReference>
<sequence>MSNAIKNFVEKLIRENRVMFFGKSYCPYCKNAKSILGGRGIQFKEYEIDLEKNGPQVQQYLLEKTGQRTVPNIFINARHLGGNSDLVAAQESGKLDTMLNHKSEL</sequence>
<dbReference type="PRINTS" id="PR00160">
    <property type="entry name" value="GLUTAREDOXIN"/>
</dbReference>
<dbReference type="OrthoDB" id="418495at2759"/>
<dbReference type="InterPro" id="IPR002109">
    <property type="entry name" value="Glutaredoxin"/>
</dbReference>
<evidence type="ECO:0000259" key="1">
    <source>
        <dbReference type="Pfam" id="PF00462"/>
    </source>
</evidence>
<feature type="domain" description="Glutaredoxin" evidence="1">
    <location>
        <begin position="18"/>
        <end position="79"/>
    </location>
</feature>
<dbReference type="PANTHER" id="PTHR45694">
    <property type="entry name" value="GLUTAREDOXIN 2"/>
    <property type="match status" value="1"/>
</dbReference>
<accession>A0A9P6SZ33</accession>
<dbReference type="CDD" id="cd03419">
    <property type="entry name" value="GRX_GRXh_1_2_like"/>
    <property type="match status" value="1"/>
</dbReference>
<evidence type="ECO:0000313" key="2">
    <source>
        <dbReference type="EMBL" id="KAG0012772.1"/>
    </source>
</evidence>
<dbReference type="Pfam" id="PF00462">
    <property type="entry name" value="Glutaredoxin"/>
    <property type="match status" value="1"/>
</dbReference>
<organism evidence="2 3">
    <name type="scientific">Entomortierella chlamydospora</name>
    <dbReference type="NCBI Taxonomy" id="101097"/>
    <lineage>
        <taxon>Eukaryota</taxon>
        <taxon>Fungi</taxon>
        <taxon>Fungi incertae sedis</taxon>
        <taxon>Mucoromycota</taxon>
        <taxon>Mortierellomycotina</taxon>
        <taxon>Mortierellomycetes</taxon>
        <taxon>Mortierellales</taxon>
        <taxon>Mortierellaceae</taxon>
        <taxon>Entomortierella</taxon>
    </lineage>
</organism>
<evidence type="ECO:0000313" key="3">
    <source>
        <dbReference type="Proteomes" id="UP000703661"/>
    </source>
</evidence>
<dbReference type="Proteomes" id="UP000703661">
    <property type="component" value="Unassembled WGS sequence"/>
</dbReference>
<comment type="caution">
    <text evidence="2">The sequence shown here is derived from an EMBL/GenBank/DDBJ whole genome shotgun (WGS) entry which is preliminary data.</text>
</comment>
<dbReference type="Gene3D" id="3.40.30.10">
    <property type="entry name" value="Glutaredoxin"/>
    <property type="match status" value="1"/>
</dbReference>
<dbReference type="GO" id="GO:0005737">
    <property type="term" value="C:cytoplasm"/>
    <property type="evidence" value="ECO:0007669"/>
    <property type="project" value="TreeGrafter"/>
</dbReference>
<dbReference type="EMBL" id="JAAAID010000936">
    <property type="protein sequence ID" value="KAG0012772.1"/>
    <property type="molecule type" value="Genomic_DNA"/>
</dbReference>
<dbReference type="GO" id="GO:0015038">
    <property type="term" value="F:glutathione disulfide oxidoreductase activity"/>
    <property type="evidence" value="ECO:0007669"/>
    <property type="project" value="TreeGrafter"/>
</dbReference>
<dbReference type="NCBIfam" id="TIGR02180">
    <property type="entry name" value="GRX_euk"/>
    <property type="match status" value="1"/>
</dbReference>
<dbReference type="GO" id="GO:0005634">
    <property type="term" value="C:nucleus"/>
    <property type="evidence" value="ECO:0007669"/>
    <property type="project" value="TreeGrafter"/>
</dbReference>
<dbReference type="InterPro" id="IPR011899">
    <property type="entry name" value="Glutaredoxin_euk/vir"/>
</dbReference>
<reference evidence="2" key="1">
    <citation type="journal article" date="2020" name="Fungal Divers.">
        <title>Resolving the Mortierellaceae phylogeny through synthesis of multi-gene phylogenetics and phylogenomics.</title>
        <authorList>
            <person name="Vandepol N."/>
            <person name="Liber J."/>
            <person name="Desiro A."/>
            <person name="Na H."/>
            <person name="Kennedy M."/>
            <person name="Barry K."/>
            <person name="Grigoriev I.V."/>
            <person name="Miller A.N."/>
            <person name="O'Donnell K."/>
            <person name="Stajich J.E."/>
            <person name="Bonito G."/>
        </authorList>
    </citation>
    <scope>NUCLEOTIDE SEQUENCE</scope>
    <source>
        <strain evidence="2">NRRL 2769</strain>
    </source>
</reference>
<gene>
    <name evidence="2" type="primary">TXNRD3_2</name>
    <name evidence="2" type="ORF">BGZ80_011523</name>
</gene>
<keyword evidence="3" id="KW-1185">Reference proteome</keyword>
<dbReference type="InterPro" id="IPR014025">
    <property type="entry name" value="Glutaredoxin_subgr"/>
</dbReference>
<dbReference type="PANTHER" id="PTHR45694:SF18">
    <property type="entry name" value="GLUTAREDOXIN-1-RELATED"/>
    <property type="match status" value="1"/>
</dbReference>
<dbReference type="SUPFAM" id="SSF52833">
    <property type="entry name" value="Thioredoxin-like"/>
    <property type="match status" value="1"/>
</dbReference>
<dbReference type="InterPro" id="IPR036249">
    <property type="entry name" value="Thioredoxin-like_sf"/>
</dbReference>
<protein>
    <submittedName>
        <fullName evidence="2">Thioredoxin reductase</fullName>
    </submittedName>
</protein>
<name>A0A9P6SZ33_9FUNG</name>